<dbReference type="RefSeq" id="WP_079536816.1">
    <property type="nucleotide sequence ID" value="NZ_LT670844.1"/>
</dbReference>
<gene>
    <name evidence="1" type="ORF">SAMN05444159_0678</name>
</gene>
<sequence>MRRSWTPSIVPNGDDQNVYLVVDDFGDGGRVFREADLEGTDLETLIVDLLDGQYRNPIRVVAFNTAESWSQDVSSEIAQELRRRCDLQLRDVPSSIQDFVERHEGRDRQLTLRLA</sequence>
<protein>
    <submittedName>
        <fullName evidence="1">Uncharacterized protein</fullName>
    </submittedName>
</protein>
<evidence type="ECO:0000313" key="2">
    <source>
        <dbReference type="Proteomes" id="UP000189935"/>
    </source>
</evidence>
<reference evidence="1 2" key="1">
    <citation type="submission" date="2016-11" db="EMBL/GenBank/DDBJ databases">
        <authorList>
            <person name="Jaros S."/>
            <person name="Januszkiewicz K."/>
            <person name="Wedrychowicz H."/>
        </authorList>
    </citation>
    <scope>NUCLEOTIDE SEQUENCE [LARGE SCALE GENOMIC DNA]</scope>
    <source>
        <strain evidence="1 2">GAS499</strain>
    </source>
</reference>
<dbReference type="Proteomes" id="UP000189935">
    <property type="component" value="Chromosome I"/>
</dbReference>
<evidence type="ECO:0000313" key="1">
    <source>
        <dbReference type="EMBL" id="SHJ46052.1"/>
    </source>
</evidence>
<dbReference type="OrthoDB" id="8248633at2"/>
<organism evidence="1 2">
    <name type="scientific">Bradyrhizobium lablabi</name>
    <dbReference type="NCBI Taxonomy" id="722472"/>
    <lineage>
        <taxon>Bacteria</taxon>
        <taxon>Pseudomonadati</taxon>
        <taxon>Pseudomonadota</taxon>
        <taxon>Alphaproteobacteria</taxon>
        <taxon>Hyphomicrobiales</taxon>
        <taxon>Nitrobacteraceae</taxon>
        <taxon>Bradyrhizobium</taxon>
    </lineage>
</organism>
<dbReference type="EMBL" id="LT670844">
    <property type="protein sequence ID" value="SHJ46052.1"/>
    <property type="molecule type" value="Genomic_DNA"/>
</dbReference>
<name>A0A1M6JHE6_9BRAD</name>
<accession>A0A1M6JHE6</accession>
<proteinExistence type="predicted"/>
<dbReference type="AlphaFoldDB" id="A0A1M6JHE6"/>